<feature type="domain" description="Aldehyde dehydrogenase" evidence="2">
    <location>
        <begin position="4"/>
        <end position="266"/>
    </location>
</feature>
<dbReference type="Gene3D" id="3.40.605.10">
    <property type="entry name" value="Aldehyde Dehydrogenase, Chain A, domain 1"/>
    <property type="match status" value="1"/>
</dbReference>
<dbReference type="Pfam" id="PF00171">
    <property type="entry name" value="Aldedh"/>
    <property type="match status" value="1"/>
</dbReference>
<sequence length="464" mass="50008">MTLTSVETVVAKAQTAQAEIETASQKTVDELITGLAWAILEPKTNRSLAEQAVRDTGLGNADDKIIKNHRKTLGLLRDLKHAPSCGIVRKLPEQGLVEIARPVGVVGAVTPSTNPIATPLNKTLNAIKGRNAIILSPSPKGEAVCQRVVDLLQDVLRSLGHPENLIQKLPAPVSREATHELMQLVDLVVVTGSQNNVRASYRSGTPAIGVGAGNVSSIIDETANLVSAARKITASKTFDNATSCSSENSVVIVEDVYDKAIAALESEGGTLLSPEETQKLQNTLWIQGRLNPDLIAKSAPEIAEAIGLQRVEMNNVKMLMVEETGTGCEFPFSGEKLCPVLTVYRASNFETACEQVREIYDFQGKGHSVGLHSTDESRPLQIGLNLPACRVIVNQAHCFATGGSFDNGLPFSLSMGCGTWGGNSISENLNYRHYLNIVRIVHPIPPVEPSEKEIFGEYWNKHGR</sequence>
<name>A0A432GAR1_9DELT</name>
<dbReference type="PANTHER" id="PTHR11699">
    <property type="entry name" value="ALDEHYDE DEHYDROGENASE-RELATED"/>
    <property type="match status" value="1"/>
</dbReference>
<dbReference type="InterPro" id="IPR015590">
    <property type="entry name" value="Aldehyde_DH_dom"/>
</dbReference>
<proteinExistence type="predicted"/>
<evidence type="ECO:0000259" key="2">
    <source>
        <dbReference type="Pfam" id="PF00171"/>
    </source>
</evidence>
<keyword evidence="1" id="KW-0560">Oxidoreductase</keyword>
<dbReference type="InterPro" id="IPR016161">
    <property type="entry name" value="Ald_DH/histidinol_DH"/>
</dbReference>
<dbReference type="Gene3D" id="3.40.309.10">
    <property type="entry name" value="Aldehyde Dehydrogenase, Chain A, domain 2"/>
    <property type="match status" value="1"/>
</dbReference>
<dbReference type="InterPro" id="IPR016163">
    <property type="entry name" value="Ald_DH_C"/>
</dbReference>
<accession>A0A432GAR1</accession>
<dbReference type="GO" id="GO:0016620">
    <property type="term" value="F:oxidoreductase activity, acting on the aldehyde or oxo group of donors, NAD or NADP as acceptor"/>
    <property type="evidence" value="ECO:0007669"/>
    <property type="project" value="InterPro"/>
</dbReference>
<organism evidence="3 4">
    <name type="scientific">SAR324 cluster bacterium</name>
    <dbReference type="NCBI Taxonomy" id="2024889"/>
    <lineage>
        <taxon>Bacteria</taxon>
        <taxon>Deltaproteobacteria</taxon>
        <taxon>SAR324 cluster</taxon>
    </lineage>
</organism>
<evidence type="ECO:0000313" key="3">
    <source>
        <dbReference type="EMBL" id="RTZ80638.1"/>
    </source>
</evidence>
<evidence type="ECO:0000256" key="1">
    <source>
        <dbReference type="ARBA" id="ARBA00023002"/>
    </source>
</evidence>
<dbReference type="Proteomes" id="UP000286801">
    <property type="component" value="Unassembled WGS sequence"/>
</dbReference>
<reference evidence="3 4" key="1">
    <citation type="submission" date="2018-06" db="EMBL/GenBank/DDBJ databases">
        <title>Combined omics and stable isotope probing to characterize newly discovered Mariana Back-Arc vent microbial communities.</title>
        <authorList>
            <person name="Trembath-Reichert E."/>
            <person name="Huber J.A."/>
        </authorList>
    </citation>
    <scope>NUCLEOTIDE SEQUENCE [LARGE SCALE GENOMIC DNA]</scope>
    <source>
        <strain evidence="3">MAG 63_1</strain>
    </source>
</reference>
<dbReference type="AlphaFoldDB" id="A0A432GAR1"/>
<comment type="caution">
    <text evidence="3">The sequence shown here is derived from an EMBL/GenBank/DDBJ whole genome shotgun (WGS) entry which is preliminary data.</text>
</comment>
<dbReference type="EMBL" id="QNZL01000077">
    <property type="protein sequence ID" value="RTZ80638.1"/>
    <property type="molecule type" value="Genomic_DNA"/>
</dbReference>
<gene>
    <name evidence="3" type="ORF">DSY97_02805</name>
</gene>
<protein>
    <submittedName>
        <fullName evidence="3">Sulfoacetaldehyde dehydrogenase</fullName>
    </submittedName>
</protein>
<dbReference type="NCBIfam" id="NF047625">
    <property type="entry name" value="AcylSulfactDhSauS"/>
    <property type="match status" value="1"/>
</dbReference>
<dbReference type="InterPro" id="IPR016162">
    <property type="entry name" value="Ald_DH_N"/>
</dbReference>
<dbReference type="SUPFAM" id="SSF53720">
    <property type="entry name" value="ALDH-like"/>
    <property type="match status" value="1"/>
</dbReference>
<evidence type="ECO:0000313" key="4">
    <source>
        <dbReference type="Proteomes" id="UP000286801"/>
    </source>
</evidence>
<dbReference type="CDD" id="cd07122">
    <property type="entry name" value="ALDH_F20_ACDH"/>
    <property type="match status" value="1"/>
</dbReference>